<dbReference type="PANTHER" id="PTHR25462">
    <property type="entry name" value="BONUS, ISOFORM C-RELATED"/>
    <property type="match status" value="1"/>
</dbReference>
<dbReference type="InParanoid" id="A0A7M7HDL6"/>
<dbReference type="PANTHER" id="PTHR25462:SF229">
    <property type="entry name" value="TRANSCRIPTION INTERMEDIARY FACTOR 1-BETA"/>
    <property type="match status" value="1"/>
</dbReference>
<sequence>MALSKNNPYSLGDDLTCGICEGKLRNGQFLKCFHSFCDQCLRQEKKREPERPKSASFPGIGNSAISVAQGVFRVATNFFALDPDGEEIRGLKLPACPICKRNGKAETHDSRQYFFPNIFAEMKIGSVDFTDKLRGKAESSDTLICESCQENNCKVTSFCSDCKQFICATCVVAHKKLSVTRNHSIVSTNDIKNGKNLVDVDNAHTYSTCSSHPSSLSTKLCTICQVAICTDCVSSEEHRMHPSIDVKDGIKPFLDEASTLVSRFTPSRFDKIVVAHLEHKKAIADKAEELRKQIIEDADIARAELLQQLEDKKMSMLAKVSRVESDSTKATNELIKSLEELRIKATTAENYVDVLKRRGTVSNILMARRGGFVDLLKDLTADIANKESSKTQGTLRLHTTSFPFPRYQLKWYSLQYSE</sequence>
<dbReference type="InterPro" id="IPR000315">
    <property type="entry name" value="Znf_B-box"/>
</dbReference>
<reference evidence="8" key="1">
    <citation type="submission" date="2015-02" db="EMBL/GenBank/DDBJ databases">
        <title>Genome sequencing for Strongylocentrotus purpuratus.</title>
        <authorList>
            <person name="Murali S."/>
            <person name="Liu Y."/>
            <person name="Vee V."/>
            <person name="English A."/>
            <person name="Wang M."/>
            <person name="Skinner E."/>
            <person name="Han Y."/>
            <person name="Muzny D.M."/>
            <person name="Worley K.C."/>
            <person name="Gibbs R.A."/>
        </authorList>
    </citation>
    <scope>NUCLEOTIDE SEQUENCE</scope>
</reference>
<keyword evidence="3" id="KW-0862">Zinc</keyword>
<evidence type="ECO:0000256" key="3">
    <source>
        <dbReference type="ARBA" id="ARBA00022833"/>
    </source>
</evidence>
<dbReference type="GO" id="GO:0061630">
    <property type="term" value="F:ubiquitin protein ligase activity"/>
    <property type="evidence" value="ECO:0000318"/>
    <property type="project" value="GO_Central"/>
</dbReference>
<dbReference type="Pfam" id="PF00643">
    <property type="entry name" value="zf-B_box"/>
    <property type="match status" value="2"/>
</dbReference>
<dbReference type="InterPro" id="IPR013083">
    <property type="entry name" value="Znf_RING/FYVE/PHD"/>
</dbReference>
<evidence type="ECO:0000313" key="8">
    <source>
        <dbReference type="Proteomes" id="UP000007110"/>
    </source>
</evidence>
<keyword evidence="8" id="KW-1185">Reference proteome</keyword>
<keyword evidence="2 4" id="KW-0863">Zinc-finger</keyword>
<dbReference type="SUPFAM" id="SSF57850">
    <property type="entry name" value="RING/U-box"/>
    <property type="match status" value="1"/>
</dbReference>
<dbReference type="PROSITE" id="PS00518">
    <property type="entry name" value="ZF_RING_1"/>
    <property type="match status" value="1"/>
</dbReference>
<dbReference type="OMA" id="KQFICAT"/>
<keyword evidence="1" id="KW-0479">Metal-binding</keyword>
<dbReference type="PROSITE" id="PS50119">
    <property type="entry name" value="ZF_BBOX"/>
    <property type="match status" value="2"/>
</dbReference>
<dbReference type="RefSeq" id="XP_011665291.2">
    <property type="nucleotide sequence ID" value="XM_011666989.2"/>
</dbReference>
<dbReference type="SUPFAM" id="SSF57845">
    <property type="entry name" value="B-box zinc-binding domain"/>
    <property type="match status" value="1"/>
</dbReference>
<name>A0A7M7HDL6_STRPU</name>
<protein>
    <recommendedName>
        <fullName evidence="6">B box-type domain-containing protein</fullName>
    </recommendedName>
</protein>
<dbReference type="GeneID" id="575526"/>
<dbReference type="Proteomes" id="UP000007110">
    <property type="component" value="Unassembled WGS sequence"/>
</dbReference>
<evidence type="ECO:0000259" key="6">
    <source>
        <dbReference type="PROSITE" id="PS50119"/>
    </source>
</evidence>
<dbReference type="InterPro" id="IPR001841">
    <property type="entry name" value="Znf_RING"/>
</dbReference>
<evidence type="ECO:0000256" key="1">
    <source>
        <dbReference type="ARBA" id="ARBA00022723"/>
    </source>
</evidence>
<dbReference type="EnsemblMetazoa" id="XM_011666989">
    <property type="protein sequence ID" value="XP_011665291"/>
    <property type="gene ID" value="LOC575526"/>
</dbReference>
<feature type="domain" description="B box-type" evidence="6">
    <location>
        <begin position="140"/>
        <end position="188"/>
    </location>
</feature>
<dbReference type="Gene3D" id="3.30.40.10">
    <property type="entry name" value="Zinc/RING finger domain, C3HC4 (zinc finger)"/>
    <property type="match status" value="1"/>
</dbReference>
<dbReference type="Gene3D" id="3.30.160.60">
    <property type="entry name" value="Classic Zinc Finger"/>
    <property type="match status" value="1"/>
</dbReference>
<evidence type="ECO:0000313" key="7">
    <source>
        <dbReference type="EnsemblMetazoa" id="XP_011665291"/>
    </source>
</evidence>
<feature type="domain" description="B box-type" evidence="6">
    <location>
        <begin position="204"/>
        <end position="246"/>
    </location>
</feature>
<dbReference type="GO" id="GO:0008270">
    <property type="term" value="F:zinc ion binding"/>
    <property type="evidence" value="ECO:0007669"/>
    <property type="project" value="UniProtKB-KW"/>
</dbReference>
<accession>A0A7M7HDL6</accession>
<keyword evidence="5" id="KW-0175">Coiled coil</keyword>
<dbReference type="InterPro" id="IPR047153">
    <property type="entry name" value="TRIM45/56/19-like"/>
</dbReference>
<proteinExistence type="predicted"/>
<organism evidence="7 8">
    <name type="scientific">Strongylocentrotus purpuratus</name>
    <name type="common">Purple sea urchin</name>
    <dbReference type="NCBI Taxonomy" id="7668"/>
    <lineage>
        <taxon>Eukaryota</taxon>
        <taxon>Metazoa</taxon>
        <taxon>Echinodermata</taxon>
        <taxon>Eleutherozoa</taxon>
        <taxon>Echinozoa</taxon>
        <taxon>Echinoidea</taxon>
        <taxon>Euechinoidea</taxon>
        <taxon>Echinacea</taxon>
        <taxon>Camarodonta</taxon>
        <taxon>Echinidea</taxon>
        <taxon>Strongylocentrotidae</taxon>
        <taxon>Strongylocentrotus</taxon>
    </lineage>
</organism>
<evidence type="ECO:0000256" key="2">
    <source>
        <dbReference type="ARBA" id="ARBA00022771"/>
    </source>
</evidence>
<dbReference type="OrthoDB" id="1870062at2759"/>
<feature type="coiled-coil region" evidence="5">
    <location>
        <begin position="284"/>
        <end position="358"/>
    </location>
</feature>
<reference evidence="7" key="2">
    <citation type="submission" date="2021-01" db="UniProtKB">
        <authorList>
            <consortium name="EnsemblMetazoa"/>
        </authorList>
    </citation>
    <scope>IDENTIFICATION</scope>
</reference>
<evidence type="ECO:0000256" key="5">
    <source>
        <dbReference type="SAM" id="Coils"/>
    </source>
</evidence>
<dbReference type="KEGG" id="spu:575526"/>
<dbReference type="AlphaFoldDB" id="A0A7M7HDL6"/>
<dbReference type="InterPro" id="IPR017907">
    <property type="entry name" value="Znf_RING_CS"/>
</dbReference>
<dbReference type="SMART" id="SM00184">
    <property type="entry name" value="RING"/>
    <property type="match status" value="1"/>
</dbReference>
<evidence type="ECO:0000256" key="4">
    <source>
        <dbReference type="PROSITE-ProRule" id="PRU00024"/>
    </source>
</evidence>
<dbReference type="SMART" id="SM00336">
    <property type="entry name" value="BBOX"/>
    <property type="match status" value="2"/>
</dbReference>